<keyword evidence="3" id="KW-1185">Reference proteome</keyword>
<name>A0A6I2UVP0_9FIRM</name>
<comment type="caution">
    <text evidence="2">The sequence shown here is derived from an EMBL/GenBank/DDBJ whole genome shotgun (WGS) entry which is preliminary data.</text>
</comment>
<keyword evidence="1" id="KW-0732">Signal</keyword>
<organism evidence="2 3">
    <name type="scientific">Selenomonas montiformis</name>
    <dbReference type="NCBI Taxonomy" id="2652285"/>
    <lineage>
        <taxon>Bacteria</taxon>
        <taxon>Bacillati</taxon>
        <taxon>Bacillota</taxon>
        <taxon>Negativicutes</taxon>
        <taxon>Selenomonadales</taxon>
        <taxon>Selenomonadaceae</taxon>
        <taxon>Selenomonas</taxon>
    </lineage>
</organism>
<protein>
    <recommendedName>
        <fullName evidence="4">DUF3887 domain-containing protein</fullName>
    </recommendedName>
</protein>
<dbReference type="Proteomes" id="UP000430222">
    <property type="component" value="Unassembled WGS sequence"/>
</dbReference>
<feature type="signal peptide" evidence="1">
    <location>
        <begin position="1"/>
        <end position="21"/>
    </location>
</feature>
<evidence type="ECO:0000256" key="1">
    <source>
        <dbReference type="SAM" id="SignalP"/>
    </source>
</evidence>
<evidence type="ECO:0008006" key="4">
    <source>
        <dbReference type="Google" id="ProtNLM"/>
    </source>
</evidence>
<feature type="chain" id="PRO_5026361186" description="DUF3887 domain-containing protein" evidence="1">
    <location>
        <begin position="22"/>
        <end position="144"/>
    </location>
</feature>
<evidence type="ECO:0000313" key="3">
    <source>
        <dbReference type="Proteomes" id="UP000430222"/>
    </source>
</evidence>
<evidence type="ECO:0000313" key="2">
    <source>
        <dbReference type="EMBL" id="MSV24425.1"/>
    </source>
</evidence>
<accession>A0A6I2UVP0</accession>
<gene>
    <name evidence="2" type="ORF">FYJ78_04330</name>
</gene>
<dbReference type="EMBL" id="VUNL01000004">
    <property type="protein sequence ID" value="MSV24425.1"/>
    <property type="molecule type" value="Genomic_DNA"/>
</dbReference>
<dbReference type="AlphaFoldDB" id="A0A6I2UVP0"/>
<reference evidence="2 3" key="1">
    <citation type="submission" date="2019-08" db="EMBL/GenBank/DDBJ databases">
        <title>In-depth cultivation of the pig gut microbiome towards novel bacterial diversity and tailored functional studies.</title>
        <authorList>
            <person name="Wylensek D."/>
            <person name="Hitch T.C.A."/>
            <person name="Clavel T."/>
        </authorList>
    </citation>
    <scope>NUCLEOTIDE SEQUENCE [LARGE SCALE GENOMIC DNA]</scope>
    <source>
        <strain evidence="3">WCA-380-WT-3B3</strain>
    </source>
</reference>
<sequence>MKKYIAAAALIVLLLSGTAMAASPDAAAFSGEQDIAGKWVDTMLVKRDSSAALKLMAGDAQKEIDKAKLNTLSGDIASRLGQLKERRFVSWTRFDQADQMIYLMTFEKEPAVRCALLFDKKGQLQNFALTPLKEKAEKPAAKKK</sequence>
<proteinExistence type="predicted"/>
<dbReference type="RefSeq" id="WP_154620204.1">
    <property type="nucleotide sequence ID" value="NZ_JBQHVT010000003.1"/>
</dbReference>